<feature type="region of interest" description="Disordered" evidence="1">
    <location>
        <begin position="978"/>
        <end position="1003"/>
    </location>
</feature>
<dbReference type="Pfam" id="PF14924">
    <property type="entry name" value="MAP10_N"/>
    <property type="match status" value="1"/>
</dbReference>
<dbReference type="InterPro" id="IPR031949">
    <property type="entry name" value="DUF4776"/>
</dbReference>
<feature type="compositionally biased region" description="Basic and acidic residues" evidence="1">
    <location>
        <begin position="582"/>
        <end position="596"/>
    </location>
</feature>
<feature type="compositionally biased region" description="Basic residues" evidence="1">
    <location>
        <begin position="978"/>
        <end position="989"/>
    </location>
</feature>
<keyword evidence="3" id="KW-1185">Reference proteome</keyword>
<evidence type="ECO:0000259" key="2">
    <source>
        <dbReference type="Pfam" id="PF16003"/>
    </source>
</evidence>
<evidence type="ECO:0000313" key="4">
    <source>
        <dbReference type="RefSeq" id="XP_022819692.1"/>
    </source>
</evidence>
<dbReference type="GeneID" id="111351783"/>
<accession>A0A9J7E182</accession>
<dbReference type="Pfam" id="PF16003">
    <property type="entry name" value="DUF4776"/>
    <property type="match status" value="1"/>
</dbReference>
<feature type="region of interest" description="Disordered" evidence="1">
    <location>
        <begin position="1156"/>
        <end position="1180"/>
    </location>
</feature>
<gene>
    <name evidence="4" type="primary">LOC111351783</name>
</gene>
<feature type="compositionally biased region" description="Basic and acidic residues" evidence="1">
    <location>
        <begin position="990"/>
        <end position="1000"/>
    </location>
</feature>
<reference evidence="4" key="1">
    <citation type="submission" date="2025-08" db="UniProtKB">
        <authorList>
            <consortium name="RefSeq"/>
        </authorList>
    </citation>
    <scope>IDENTIFICATION</scope>
    <source>
        <strain evidence="4">Ishihara</strain>
        <tissue evidence="4">Whole body</tissue>
    </source>
</reference>
<evidence type="ECO:0000313" key="3">
    <source>
        <dbReference type="Proteomes" id="UP000301870"/>
    </source>
</evidence>
<protein>
    <submittedName>
        <fullName evidence="4">Uncharacterized protein LOC111351783 isoform X1</fullName>
    </submittedName>
</protein>
<feature type="compositionally biased region" description="Polar residues" evidence="1">
    <location>
        <begin position="1164"/>
        <end position="1180"/>
    </location>
</feature>
<feature type="region of interest" description="Disordered" evidence="1">
    <location>
        <begin position="529"/>
        <end position="610"/>
    </location>
</feature>
<sequence>MAVADSMFMFEIVVEELKSLINCKEFCIKSQFADIFSIHLDDPNEYKLKLPKRSKKSTRKVKLRRSSTSSIRASVQSIVFPSNVESLVSSMRQYPMELSLWSKIIPDYKIGSTHIAWGSPYFEYLSKLHKRQDSVCVKGEYNVFDELTSRRMAIIKLNIKLSHVKGTENSEFKFVLPRNQEPVNAGIKSKCTIKAIKEITSNSTDTGTVKAVYKNEKRKVKKNVRYIHKKSKKTEYKAVQEADNKGHASVLDTIEVNSKTCNKRLNNGIVALVRSDLNLKNNNLNVKKSKSCSNIIQENKYLNYIFGGQPAGPFGNQVYCVGYFTVQNDFADSPKSARSEKTSEKSVSRKDSPVKSKSSSTSNRSDQSDQTALRERYKFRICDVDCPAKKLENLSGTLSVCSLDLPMEASHLITVKKCDRVDCDGKKTRQPRTPPDDAIYLDLGITKNEKKNLEKVEKVVGGMRAKMKFGDEPCYCECECKFGFVKKTTFCNICGGYENFGEEYPKRPKSELPFPCPIFHKLVDRSKISTSGSDTKRDKKEVKDMSEAKSKDKKEGLEDKKETDGNEIKKDKRKTPKQKTTVLDRKSSDSDRDQTKKGKRRKKDSRFKFNYGYQGIPPQIGHSRCLLPCGGTLGAVPKRMGWLWNAENVPGVKFRPLWKPGATNKHVVRLLKIAKNPGEALAKKRKKDTGKVKRPLKRPLLIVQKKDGEYTVTMETMKSYAKPRTFNQHPYEDKPVVTYTIGRTSEANLQRRKRKLHRQKILETHQREFIQSAFKDMCQEICLKTYQQAVGILPYTEIPDCPCYPINPGPDRVDLDRSCSCSDDHIKIGSATDSDEWIVEFTPPSAKFDPTYKCKKVVTADISTQYTYLDYRVKLLDRYGNPVPRFFKGPDGKQLCSDLGGFWGPDNKWLEINTDGYIGPDERWAPNTFMGPTGEMVDAETGKFQSVDGEWLVVGVDGYVDMGKWKFYSKSKLPAAPKKVKSGKKKTAVKRKEERKDTKPSEATWSCFGSVSPKQLSKMGIIGHGQDKKLLLTKLRDMLAHGEDVKIPEPKIVPRSGKKHKGRRGASQPHSFVERRKCKHATPSNKGIVAVDGHGNKIYFRLKDVKNRRPKDRLTNLTHQGISLSSFHVPCFHSFISSELMKKQRYDRLVALAKGASTGEGDGQKQSTQSSRGRNTTSTQAKYVYVV</sequence>
<dbReference type="AlphaFoldDB" id="A0A9J7E182"/>
<dbReference type="KEGG" id="sliu:111351783"/>
<name>A0A9J7E182_SPOLT</name>
<dbReference type="RefSeq" id="XP_022819692.1">
    <property type="nucleotide sequence ID" value="XM_022963924.1"/>
</dbReference>
<feature type="compositionally biased region" description="Basic and acidic residues" evidence="1">
    <location>
        <begin position="335"/>
        <end position="354"/>
    </location>
</feature>
<dbReference type="OrthoDB" id="7485561at2759"/>
<feature type="region of interest" description="Disordered" evidence="1">
    <location>
        <begin position="333"/>
        <end position="371"/>
    </location>
</feature>
<feature type="region of interest" description="Disordered" evidence="1">
    <location>
        <begin position="1049"/>
        <end position="1080"/>
    </location>
</feature>
<proteinExistence type="predicted"/>
<evidence type="ECO:0000256" key="1">
    <source>
        <dbReference type="SAM" id="MobiDB-lite"/>
    </source>
</evidence>
<feature type="compositionally biased region" description="Low complexity" evidence="1">
    <location>
        <begin position="355"/>
        <end position="371"/>
    </location>
</feature>
<feature type="domain" description="DUF4776" evidence="2">
    <location>
        <begin position="539"/>
        <end position="738"/>
    </location>
</feature>
<organism evidence="3 4">
    <name type="scientific">Spodoptera litura</name>
    <name type="common">Asian cotton leafworm</name>
    <dbReference type="NCBI Taxonomy" id="69820"/>
    <lineage>
        <taxon>Eukaryota</taxon>
        <taxon>Metazoa</taxon>
        <taxon>Ecdysozoa</taxon>
        <taxon>Arthropoda</taxon>
        <taxon>Hexapoda</taxon>
        <taxon>Insecta</taxon>
        <taxon>Pterygota</taxon>
        <taxon>Neoptera</taxon>
        <taxon>Endopterygota</taxon>
        <taxon>Lepidoptera</taxon>
        <taxon>Glossata</taxon>
        <taxon>Ditrysia</taxon>
        <taxon>Noctuoidea</taxon>
        <taxon>Noctuidae</taxon>
        <taxon>Amphipyrinae</taxon>
        <taxon>Spodoptera</taxon>
    </lineage>
</organism>
<feature type="compositionally biased region" description="Basic and acidic residues" evidence="1">
    <location>
        <begin position="534"/>
        <end position="570"/>
    </location>
</feature>
<dbReference type="Proteomes" id="UP000301870">
    <property type="component" value="Chromosome 14"/>
</dbReference>